<organism evidence="1 2">
    <name type="scientific">Micrococcus yunnanensis</name>
    <dbReference type="NCBI Taxonomy" id="566027"/>
    <lineage>
        <taxon>Bacteria</taxon>
        <taxon>Bacillati</taxon>
        <taxon>Actinomycetota</taxon>
        <taxon>Actinomycetes</taxon>
        <taxon>Micrococcales</taxon>
        <taxon>Micrococcaceae</taxon>
        <taxon>Micrococcus</taxon>
    </lineage>
</organism>
<accession>A0ABR6D1Q7</accession>
<dbReference type="EMBL" id="JACJIK010000001">
    <property type="protein sequence ID" value="MBA9059991.1"/>
    <property type="molecule type" value="Genomic_DNA"/>
</dbReference>
<name>A0ABR6D1Q7_9MICC</name>
<sequence length="43" mass="4804">MLLPLLEQLRVTRPVGRPRTRPAAVLGDKAYSSRAIRTHLGHV</sequence>
<dbReference type="Proteomes" id="UP000572670">
    <property type="component" value="Unassembled WGS sequence"/>
</dbReference>
<evidence type="ECO:0000313" key="2">
    <source>
        <dbReference type="Proteomes" id="UP000572670"/>
    </source>
</evidence>
<gene>
    <name evidence="1" type="ORF">HDA34_001698</name>
</gene>
<keyword evidence="2" id="KW-1185">Reference proteome</keyword>
<reference evidence="1 2" key="1">
    <citation type="submission" date="2020-08" db="EMBL/GenBank/DDBJ databases">
        <title>Sequencing the genomes of 1000 actinobacteria strains.</title>
        <authorList>
            <person name="Klenk H.-P."/>
        </authorList>
    </citation>
    <scope>NUCLEOTIDE SEQUENCE [LARGE SCALE GENOMIC DNA]</scope>
    <source>
        <strain evidence="1 2">DSM 21948</strain>
    </source>
</reference>
<proteinExistence type="predicted"/>
<comment type="caution">
    <text evidence="1">The sequence shown here is derived from an EMBL/GenBank/DDBJ whole genome shotgun (WGS) entry which is preliminary data.</text>
</comment>
<evidence type="ECO:0008006" key="3">
    <source>
        <dbReference type="Google" id="ProtNLM"/>
    </source>
</evidence>
<protein>
    <recommendedName>
        <fullName evidence="3">Transposase</fullName>
    </recommendedName>
</protein>
<evidence type="ECO:0000313" key="1">
    <source>
        <dbReference type="EMBL" id="MBA9059991.1"/>
    </source>
</evidence>